<evidence type="ECO:0000256" key="1">
    <source>
        <dbReference type="ARBA" id="ARBA00004141"/>
    </source>
</evidence>
<keyword evidence="3" id="KW-0813">Transport</keyword>
<evidence type="ECO:0000256" key="2">
    <source>
        <dbReference type="ARBA" id="ARBA00010694"/>
    </source>
</evidence>
<dbReference type="GO" id="GO:0005789">
    <property type="term" value="C:endoplasmic reticulum membrane"/>
    <property type="evidence" value="ECO:0007669"/>
    <property type="project" value="TreeGrafter"/>
</dbReference>
<feature type="transmembrane region" description="Helical" evidence="8">
    <location>
        <begin position="229"/>
        <end position="249"/>
    </location>
</feature>
<comment type="caution">
    <text evidence="9">The sequence shown here is derived from an EMBL/GenBank/DDBJ whole genome shotgun (WGS) entry which is preliminary data.</text>
</comment>
<comment type="subcellular location">
    <subcellularLocation>
        <location evidence="1">Membrane</location>
        <topology evidence="1">Multi-pass membrane protein</topology>
    </subcellularLocation>
</comment>
<keyword evidence="5 8" id="KW-1133">Transmembrane helix</keyword>
<feature type="transmembrane region" description="Helical" evidence="8">
    <location>
        <begin position="270"/>
        <end position="288"/>
    </location>
</feature>
<feature type="transmembrane region" description="Helical" evidence="8">
    <location>
        <begin position="103"/>
        <end position="122"/>
    </location>
</feature>
<keyword evidence="4 8" id="KW-0812">Transmembrane</keyword>
<feature type="transmembrane region" description="Helical" evidence="8">
    <location>
        <begin position="393"/>
        <end position="412"/>
    </location>
</feature>
<dbReference type="Pfam" id="PF08449">
    <property type="entry name" value="UAA"/>
    <property type="match status" value="1"/>
</dbReference>
<evidence type="ECO:0000313" key="10">
    <source>
        <dbReference type="Proteomes" id="UP000663855"/>
    </source>
</evidence>
<feature type="transmembrane region" description="Helical" evidence="8">
    <location>
        <begin position="20"/>
        <end position="43"/>
    </location>
</feature>
<gene>
    <name evidence="9" type="ORF">CJN711_LOCUS29730</name>
</gene>
<name>A0A815W4K9_9BILA</name>
<evidence type="ECO:0000256" key="7">
    <source>
        <dbReference type="ARBA" id="ARBA00039668"/>
    </source>
</evidence>
<dbReference type="Proteomes" id="UP000663855">
    <property type="component" value="Unassembled WGS sequence"/>
</dbReference>
<evidence type="ECO:0000256" key="5">
    <source>
        <dbReference type="ARBA" id="ARBA00022989"/>
    </source>
</evidence>
<dbReference type="AlphaFoldDB" id="A0A815W4K9"/>
<feature type="transmembrane region" description="Helical" evidence="8">
    <location>
        <begin position="366"/>
        <end position="386"/>
    </location>
</feature>
<dbReference type="GO" id="GO:0000139">
    <property type="term" value="C:Golgi membrane"/>
    <property type="evidence" value="ECO:0007669"/>
    <property type="project" value="TreeGrafter"/>
</dbReference>
<evidence type="ECO:0000256" key="6">
    <source>
        <dbReference type="ARBA" id="ARBA00023136"/>
    </source>
</evidence>
<evidence type="ECO:0000256" key="8">
    <source>
        <dbReference type="SAM" id="Phobius"/>
    </source>
</evidence>
<feature type="transmembrane region" description="Helical" evidence="8">
    <location>
        <begin position="142"/>
        <end position="163"/>
    </location>
</feature>
<evidence type="ECO:0000256" key="3">
    <source>
        <dbReference type="ARBA" id="ARBA00022448"/>
    </source>
</evidence>
<feature type="non-terminal residue" evidence="9">
    <location>
        <position position="1"/>
    </location>
</feature>
<protein>
    <recommendedName>
        <fullName evidence="7">Adenosine 3'-phospho 5'-phosphosulfate transporter 1</fullName>
    </recommendedName>
</protein>
<dbReference type="GO" id="GO:0046964">
    <property type="term" value="F:3'-phosphoadenosine 5'-phosphosulfate transmembrane transporter activity"/>
    <property type="evidence" value="ECO:0007669"/>
    <property type="project" value="TreeGrafter"/>
</dbReference>
<keyword evidence="6 8" id="KW-0472">Membrane</keyword>
<evidence type="ECO:0000313" key="9">
    <source>
        <dbReference type="EMBL" id="CAF1541216.1"/>
    </source>
</evidence>
<dbReference type="EMBL" id="CAJNOV010014136">
    <property type="protein sequence ID" value="CAF1541216.1"/>
    <property type="molecule type" value="Genomic_DNA"/>
</dbReference>
<feature type="transmembrane region" description="Helical" evidence="8">
    <location>
        <begin position="300"/>
        <end position="326"/>
    </location>
</feature>
<proteinExistence type="inferred from homology"/>
<accession>A0A815W4K9</accession>
<reference evidence="9" key="1">
    <citation type="submission" date="2021-02" db="EMBL/GenBank/DDBJ databases">
        <authorList>
            <person name="Nowell W R."/>
        </authorList>
    </citation>
    <scope>NUCLEOTIDE SEQUENCE</scope>
</reference>
<comment type="similarity">
    <text evidence="2">Belongs to the nucleotide-sugar transporter family. SLC35B subfamily.</text>
</comment>
<feature type="transmembrane region" description="Helical" evidence="8">
    <location>
        <begin position="338"/>
        <end position="360"/>
    </location>
</feature>
<sequence length="425" mass="48447">DLFYSIPMSVLQFIAEDSWLLRLIANHVGYFLFAIPVLIILIISKTKAYKKWPQPIRGVFSLFIRILISGPFNSTLPEVNNKGLSAAPVKPIPISPNFARQRIFRFIFSFIGLQISYVLWGLLQERMMTRRYDDEKFTNSQFLVFANRLLAVMVAFISMKVFYPVAHPTPTGPPLYQYGIVSYANCMSTWFQYESLLYISFPVQVIAKSVKTIPVMILGKFVSGKTYPLRQYLLMLLMAVGIALFLSGYSENHTVTISSKRAKQNITTSNGLVLLIFYLIFDAFTSNYQKHIFDHYPISFLHMMFSVNIISTVLTFTSLALSGTLFECLSFMQRHHLFVIHVLATSVCSSIGQLFIFSTIEEFGPVIFTIIMTMRQALSILLSCLFYGHQLSWISVVGINVAFLAIFIHAFIQFKRSKQLNSSTV</sequence>
<organism evidence="9 10">
    <name type="scientific">Rotaria magnacalcarata</name>
    <dbReference type="NCBI Taxonomy" id="392030"/>
    <lineage>
        <taxon>Eukaryota</taxon>
        <taxon>Metazoa</taxon>
        <taxon>Spiralia</taxon>
        <taxon>Gnathifera</taxon>
        <taxon>Rotifera</taxon>
        <taxon>Eurotatoria</taxon>
        <taxon>Bdelloidea</taxon>
        <taxon>Philodinida</taxon>
        <taxon>Philodinidae</taxon>
        <taxon>Rotaria</taxon>
    </lineage>
</organism>
<feature type="transmembrane region" description="Helical" evidence="8">
    <location>
        <begin position="55"/>
        <end position="72"/>
    </location>
</feature>
<dbReference type="PANTHER" id="PTHR10778">
    <property type="entry name" value="SOLUTE CARRIER FAMILY 35 MEMBER B"/>
    <property type="match status" value="1"/>
</dbReference>
<dbReference type="PANTHER" id="PTHR10778:SF13">
    <property type="entry name" value="ADENOSINE 3'-PHOSPHO 5'-PHOSPHOSULFATE TRANSPORTER 1"/>
    <property type="match status" value="1"/>
</dbReference>
<dbReference type="InterPro" id="IPR013657">
    <property type="entry name" value="SCL35B1-4/HUT1"/>
</dbReference>
<evidence type="ECO:0000256" key="4">
    <source>
        <dbReference type="ARBA" id="ARBA00022692"/>
    </source>
</evidence>